<dbReference type="EC" id="2.7.1.12" evidence="3"/>
<sequence length="185" mass="20273">MTEQTDRPVHIVLMGVSGSGKGPLAQELIARTGFTGATAEQLQPAEVRDKMADGGFVSPDDRLPWAYAIRDWLTDQARQGHSTVVVSLGLGRRARDIFREAEGFVFFVHVHGTEDVIEDRVRRLTGHYPDAEVLRHQYAELDRLRADEAGVRLDAAQPTDVLADAALVALGVARRAAETDDDADD</sequence>
<evidence type="ECO:0000313" key="9">
    <source>
        <dbReference type="EMBL" id="HCT14942.1"/>
    </source>
</evidence>
<evidence type="ECO:0000256" key="3">
    <source>
        <dbReference type="ARBA" id="ARBA00012054"/>
    </source>
</evidence>
<comment type="similarity">
    <text evidence="2">Belongs to the gluconokinase GntK/GntV family.</text>
</comment>
<evidence type="ECO:0000256" key="4">
    <source>
        <dbReference type="ARBA" id="ARBA00022679"/>
    </source>
</evidence>
<dbReference type="GO" id="GO:0046316">
    <property type="term" value="F:gluconokinase activity"/>
    <property type="evidence" value="ECO:0007669"/>
    <property type="project" value="UniProtKB-EC"/>
</dbReference>
<comment type="caution">
    <text evidence="9">The sequence shown here is derived from an EMBL/GenBank/DDBJ whole genome shotgun (WGS) entry which is preliminary data.</text>
</comment>
<reference evidence="9 10" key="1">
    <citation type="journal article" date="2018" name="Nat. Biotechnol.">
        <title>A standardized bacterial taxonomy based on genome phylogeny substantially revises the tree of life.</title>
        <authorList>
            <person name="Parks D.H."/>
            <person name="Chuvochina M."/>
            <person name="Waite D.W."/>
            <person name="Rinke C."/>
            <person name="Skarshewski A."/>
            <person name="Chaumeil P.A."/>
            <person name="Hugenholtz P."/>
        </authorList>
    </citation>
    <scope>NUCLEOTIDE SEQUENCE [LARGE SCALE GENOMIC DNA]</scope>
    <source>
        <strain evidence="9">UBA11247</strain>
    </source>
</reference>
<organism evidence="9 10">
    <name type="scientific">Corynebacterium nuruki</name>
    <dbReference type="NCBI Taxonomy" id="1032851"/>
    <lineage>
        <taxon>Bacteria</taxon>
        <taxon>Bacillati</taxon>
        <taxon>Actinomycetota</taxon>
        <taxon>Actinomycetes</taxon>
        <taxon>Mycobacteriales</taxon>
        <taxon>Corynebacteriaceae</taxon>
        <taxon>Corynebacterium</taxon>
    </lineage>
</organism>
<evidence type="ECO:0000256" key="6">
    <source>
        <dbReference type="ARBA" id="ARBA00022777"/>
    </source>
</evidence>
<evidence type="ECO:0000256" key="7">
    <source>
        <dbReference type="ARBA" id="ARBA00022840"/>
    </source>
</evidence>
<dbReference type="RefSeq" id="WP_010119969.1">
    <property type="nucleotide sequence ID" value="NZ_DAITTW010000049.1"/>
</dbReference>
<evidence type="ECO:0000256" key="2">
    <source>
        <dbReference type="ARBA" id="ARBA00008420"/>
    </source>
</evidence>
<protein>
    <recommendedName>
        <fullName evidence="3">gluconokinase</fullName>
        <ecNumber evidence="3">2.7.1.12</ecNumber>
    </recommendedName>
</protein>
<dbReference type="InterPro" id="IPR006001">
    <property type="entry name" value="Therm_gnt_kin"/>
</dbReference>
<dbReference type="SUPFAM" id="SSF52540">
    <property type="entry name" value="P-loop containing nucleoside triphosphate hydrolases"/>
    <property type="match status" value="1"/>
</dbReference>
<comment type="pathway">
    <text evidence="1">Carbohydrate acid metabolism.</text>
</comment>
<evidence type="ECO:0000256" key="5">
    <source>
        <dbReference type="ARBA" id="ARBA00022741"/>
    </source>
</evidence>
<dbReference type="Gene3D" id="3.40.50.300">
    <property type="entry name" value="P-loop containing nucleotide triphosphate hydrolases"/>
    <property type="match status" value="1"/>
</dbReference>
<dbReference type="PANTHER" id="PTHR43442:SF3">
    <property type="entry name" value="GLUCONOKINASE-RELATED"/>
    <property type="match status" value="1"/>
</dbReference>
<keyword evidence="5" id="KW-0547">Nucleotide-binding</keyword>
<dbReference type="STRING" id="863239.GCA_000213935_01717"/>
<comment type="catalytic activity">
    <reaction evidence="8">
        <text>D-gluconate + ATP = 6-phospho-D-gluconate + ADP + H(+)</text>
        <dbReference type="Rhea" id="RHEA:19433"/>
        <dbReference type="ChEBI" id="CHEBI:15378"/>
        <dbReference type="ChEBI" id="CHEBI:18391"/>
        <dbReference type="ChEBI" id="CHEBI:30616"/>
        <dbReference type="ChEBI" id="CHEBI:58759"/>
        <dbReference type="ChEBI" id="CHEBI:456216"/>
        <dbReference type="EC" id="2.7.1.12"/>
    </reaction>
</comment>
<dbReference type="Proteomes" id="UP000261739">
    <property type="component" value="Unassembled WGS sequence"/>
</dbReference>
<keyword evidence="4" id="KW-0808">Transferase</keyword>
<proteinExistence type="inferred from homology"/>
<name>A0A3D4T083_9CORY</name>
<dbReference type="InterPro" id="IPR027417">
    <property type="entry name" value="P-loop_NTPase"/>
</dbReference>
<gene>
    <name evidence="9" type="ORF">DIW82_09215</name>
</gene>
<dbReference type="GO" id="GO:0005524">
    <property type="term" value="F:ATP binding"/>
    <property type="evidence" value="ECO:0007669"/>
    <property type="project" value="UniProtKB-KW"/>
</dbReference>
<dbReference type="PANTHER" id="PTHR43442">
    <property type="entry name" value="GLUCONOKINASE-RELATED"/>
    <property type="match status" value="1"/>
</dbReference>
<evidence type="ECO:0000256" key="1">
    <source>
        <dbReference type="ARBA" id="ARBA00004761"/>
    </source>
</evidence>
<dbReference type="AlphaFoldDB" id="A0A3D4T083"/>
<dbReference type="CDD" id="cd02021">
    <property type="entry name" value="GntK"/>
    <property type="match status" value="1"/>
</dbReference>
<accession>A0A3D4T083</accession>
<evidence type="ECO:0000256" key="8">
    <source>
        <dbReference type="ARBA" id="ARBA00048090"/>
    </source>
</evidence>
<dbReference type="GO" id="GO:0005975">
    <property type="term" value="P:carbohydrate metabolic process"/>
    <property type="evidence" value="ECO:0007669"/>
    <property type="project" value="InterPro"/>
</dbReference>
<dbReference type="EMBL" id="DQID01000238">
    <property type="protein sequence ID" value="HCT14942.1"/>
    <property type="molecule type" value="Genomic_DNA"/>
</dbReference>
<evidence type="ECO:0000313" key="10">
    <source>
        <dbReference type="Proteomes" id="UP000261739"/>
    </source>
</evidence>
<keyword evidence="7" id="KW-0067">ATP-binding</keyword>
<dbReference type="GO" id="GO:0005737">
    <property type="term" value="C:cytoplasm"/>
    <property type="evidence" value="ECO:0007669"/>
    <property type="project" value="TreeGrafter"/>
</dbReference>
<keyword evidence="6 9" id="KW-0418">Kinase</keyword>